<dbReference type="AlphaFoldDB" id="A0A840I816"/>
<evidence type="ECO:0008006" key="3">
    <source>
        <dbReference type="Google" id="ProtNLM"/>
    </source>
</evidence>
<organism evidence="1 2">
    <name type="scientific">Conexibacter arvalis</name>
    <dbReference type="NCBI Taxonomy" id="912552"/>
    <lineage>
        <taxon>Bacteria</taxon>
        <taxon>Bacillati</taxon>
        <taxon>Actinomycetota</taxon>
        <taxon>Thermoleophilia</taxon>
        <taxon>Solirubrobacterales</taxon>
        <taxon>Conexibacteraceae</taxon>
        <taxon>Conexibacter</taxon>
    </lineage>
</organism>
<reference evidence="1 2" key="1">
    <citation type="submission" date="2020-08" db="EMBL/GenBank/DDBJ databases">
        <title>Genomic Encyclopedia of Archaeal and Bacterial Type Strains, Phase II (KMG-II): from individual species to whole genera.</title>
        <authorList>
            <person name="Goeker M."/>
        </authorList>
    </citation>
    <scope>NUCLEOTIDE SEQUENCE [LARGE SCALE GENOMIC DNA]</scope>
    <source>
        <strain evidence="1 2">DSM 23288</strain>
    </source>
</reference>
<name>A0A840I816_9ACTN</name>
<keyword evidence="2" id="KW-1185">Reference proteome</keyword>
<accession>A0A840I816</accession>
<dbReference type="EMBL" id="JACHNU010000001">
    <property type="protein sequence ID" value="MBB4660475.1"/>
    <property type="molecule type" value="Genomic_DNA"/>
</dbReference>
<gene>
    <name evidence="1" type="ORF">BDZ31_000048</name>
</gene>
<protein>
    <recommendedName>
        <fullName evidence="3">Antitoxin Xre/MbcA/ParS-like toxin-binding domain-containing protein</fullName>
    </recommendedName>
</protein>
<dbReference type="Proteomes" id="UP000585272">
    <property type="component" value="Unassembled WGS sequence"/>
</dbReference>
<evidence type="ECO:0000313" key="2">
    <source>
        <dbReference type="Proteomes" id="UP000585272"/>
    </source>
</evidence>
<comment type="caution">
    <text evidence="1">The sequence shown here is derived from an EMBL/GenBank/DDBJ whole genome shotgun (WGS) entry which is preliminary data.</text>
</comment>
<evidence type="ECO:0000313" key="1">
    <source>
        <dbReference type="EMBL" id="MBB4660475.1"/>
    </source>
</evidence>
<proteinExistence type="predicted"/>
<sequence length="180" mass="19523">MEPAGLEPATAWGQSSSARATKVQYLQVLHAEHAPSGSRAGCCRFHGRYRSCGHSTGASARMTTMEQVHRLAVSEEIAVVAQSLQETLGQKLTAFAVGIKDPKAIGKYATGRQPRADTEARLRDLYRVTRLLLSEETPSTVRAWMIGANPQLNDEAPIEALHERRTAPVMRAAEAFVLGG</sequence>